<proteinExistence type="predicted"/>
<feature type="compositionally biased region" description="Basic and acidic residues" evidence="1">
    <location>
        <begin position="386"/>
        <end position="396"/>
    </location>
</feature>
<dbReference type="PANTHER" id="PTHR23280">
    <property type="entry name" value="4.1 G PROTEIN"/>
    <property type="match status" value="1"/>
</dbReference>
<evidence type="ECO:0000313" key="4">
    <source>
        <dbReference type="Proteomes" id="UP000265100"/>
    </source>
</evidence>
<feature type="domain" description="FERM" evidence="2">
    <location>
        <begin position="45"/>
        <end position="317"/>
    </location>
</feature>
<dbReference type="PRINTS" id="PR00935">
    <property type="entry name" value="BAND41"/>
</dbReference>
<feature type="compositionally biased region" description="Low complexity" evidence="1">
    <location>
        <begin position="618"/>
        <end position="631"/>
    </location>
</feature>
<dbReference type="InterPro" id="IPR019748">
    <property type="entry name" value="FERM_central"/>
</dbReference>
<dbReference type="SMART" id="SM01196">
    <property type="entry name" value="FERM_C"/>
    <property type="match status" value="1"/>
</dbReference>
<accession>A0A3P8QIG1</accession>
<dbReference type="InterPro" id="IPR014352">
    <property type="entry name" value="FERM/acyl-CoA-bd_prot_sf"/>
</dbReference>
<dbReference type="OMA" id="HKELAGP"/>
<feature type="region of interest" description="Disordered" evidence="1">
    <location>
        <begin position="548"/>
        <end position="651"/>
    </location>
</feature>
<dbReference type="InterPro" id="IPR018979">
    <property type="entry name" value="FERM_N"/>
</dbReference>
<dbReference type="SMART" id="SM00295">
    <property type="entry name" value="B41"/>
    <property type="match status" value="1"/>
</dbReference>
<dbReference type="AlphaFoldDB" id="A0A3P8QIG1"/>
<reference evidence="3" key="1">
    <citation type="submission" date="2018-05" db="EMBL/GenBank/DDBJ databases">
        <authorList>
            <person name="Datahose"/>
        </authorList>
    </citation>
    <scope>NUCLEOTIDE SEQUENCE</scope>
</reference>
<dbReference type="Pfam" id="PF09379">
    <property type="entry name" value="FERM_N"/>
    <property type="match status" value="1"/>
</dbReference>
<dbReference type="PANTHER" id="PTHR23280:SF4">
    <property type="entry name" value="BAND 4.1-LIKE PROTEIN 4A"/>
    <property type="match status" value="1"/>
</dbReference>
<dbReference type="InterPro" id="IPR011993">
    <property type="entry name" value="PH-like_dom_sf"/>
</dbReference>
<dbReference type="InterPro" id="IPR035963">
    <property type="entry name" value="FERM_2"/>
</dbReference>
<dbReference type="SUPFAM" id="SSF54236">
    <property type="entry name" value="Ubiquitin-like"/>
    <property type="match status" value="1"/>
</dbReference>
<dbReference type="InterPro" id="IPR019747">
    <property type="entry name" value="FERM_CS"/>
</dbReference>
<dbReference type="SUPFAM" id="SSF47031">
    <property type="entry name" value="Second domain of FERM"/>
    <property type="match status" value="1"/>
</dbReference>
<dbReference type="InterPro" id="IPR029071">
    <property type="entry name" value="Ubiquitin-like_domsf"/>
</dbReference>
<dbReference type="Ensembl" id="ENSACLT00000029450.2">
    <property type="protein sequence ID" value="ENSACLP00000028774.2"/>
    <property type="gene ID" value="ENSACLG00000032654.1"/>
</dbReference>
<feature type="compositionally biased region" description="Low complexity" evidence="1">
    <location>
        <begin position="455"/>
        <end position="467"/>
    </location>
</feature>
<feature type="compositionally biased region" description="Basic residues" evidence="1">
    <location>
        <begin position="632"/>
        <end position="642"/>
    </location>
</feature>
<feature type="compositionally biased region" description="Basic and acidic residues" evidence="1">
    <location>
        <begin position="16"/>
        <end position="27"/>
    </location>
</feature>
<reference evidence="3" key="3">
    <citation type="submission" date="2025-09" db="UniProtKB">
        <authorList>
            <consortium name="Ensembl"/>
        </authorList>
    </citation>
    <scope>IDENTIFICATION</scope>
</reference>
<feature type="compositionally biased region" description="Basic and acidic residues" evidence="1">
    <location>
        <begin position="580"/>
        <end position="596"/>
    </location>
</feature>
<dbReference type="SUPFAM" id="SSF50729">
    <property type="entry name" value="PH domain-like"/>
    <property type="match status" value="1"/>
</dbReference>
<dbReference type="Proteomes" id="UP000265100">
    <property type="component" value="Chromosome 7"/>
</dbReference>
<dbReference type="PROSITE" id="PS00660">
    <property type="entry name" value="FERM_1"/>
    <property type="match status" value="1"/>
</dbReference>
<dbReference type="GeneTree" id="ENSGT00940000159623"/>
<dbReference type="CDD" id="cd13186">
    <property type="entry name" value="FERM_C_NBL4_NBL5"/>
    <property type="match status" value="1"/>
</dbReference>
<feature type="compositionally biased region" description="Basic and acidic residues" evidence="1">
    <location>
        <begin position="433"/>
        <end position="443"/>
    </location>
</feature>
<feature type="region of interest" description="Disordered" evidence="1">
    <location>
        <begin position="1"/>
        <end position="28"/>
    </location>
</feature>
<dbReference type="PROSITE" id="PS50057">
    <property type="entry name" value="FERM_3"/>
    <property type="match status" value="1"/>
</dbReference>
<dbReference type="InterPro" id="IPR019749">
    <property type="entry name" value="Band_41_domain"/>
</dbReference>
<dbReference type="CDD" id="cd14473">
    <property type="entry name" value="FERM_B-lobe"/>
    <property type="match status" value="1"/>
</dbReference>
<dbReference type="Gene3D" id="3.10.20.90">
    <property type="entry name" value="Phosphatidylinositol 3-kinase Catalytic Subunit, Chain A, domain 1"/>
    <property type="match status" value="1"/>
</dbReference>
<dbReference type="Gene3D" id="1.20.80.10">
    <property type="match status" value="1"/>
</dbReference>
<dbReference type="InterPro" id="IPR000299">
    <property type="entry name" value="FERM_domain"/>
</dbReference>
<reference evidence="3" key="2">
    <citation type="submission" date="2025-08" db="UniProtKB">
        <authorList>
            <consortium name="Ensembl"/>
        </authorList>
    </citation>
    <scope>IDENTIFICATION</scope>
</reference>
<feature type="region of interest" description="Disordered" evidence="1">
    <location>
        <begin position="375"/>
        <end position="506"/>
    </location>
</feature>
<name>A0A3P8QIG1_ASTCA</name>
<evidence type="ECO:0000256" key="1">
    <source>
        <dbReference type="SAM" id="MobiDB-lite"/>
    </source>
</evidence>
<keyword evidence="4" id="KW-1185">Reference proteome</keyword>
<dbReference type="Pfam" id="PF00373">
    <property type="entry name" value="FERM_M"/>
    <property type="match status" value="1"/>
</dbReference>
<dbReference type="Pfam" id="PF09380">
    <property type="entry name" value="FERM_C"/>
    <property type="match status" value="1"/>
</dbReference>
<evidence type="ECO:0000259" key="2">
    <source>
        <dbReference type="PROSITE" id="PS50057"/>
    </source>
</evidence>
<organism evidence="3 4">
    <name type="scientific">Astatotilapia calliptera</name>
    <name type="common">Eastern happy</name>
    <name type="synonym">Chromis callipterus</name>
    <dbReference type="NCBI Taxonomy" id="8154"/>
    <lineage>
        <taxon>Eukaryota</taxon>
        <taxon>Metazoa</taxon>
        <taxon>Chordata</taxon>
        <taxon>Craniata</taxon>
        <taxon>Vertebrata</taxon>
        <taxon>Euteleostomi</taxon>
        <taxon>Actinopterygii</taxon>
        <taxon>Neopterygii</taxon>
        <taxon>Teleostei</taxon>
        <taxon>Neoteleostei</taxon>
        <taxon>Acanthomorphata</taxon>
        <taxon>Ovalentaria</taxon>
        <taxon>Cichlomorphae</taxon>
        <taxon>Cichliformes</taxon>
        <taxon>Cichlidae</taxon>
        <taxon>African cichlids</taxon>
        <taxon>Pseudocrenilabrinae</taxon>
        <taxon>Haplochromini</taxon>
        <taxon>Astatotilapia</taxon>
    </lineage>
</organism>
<evidence type="ECO:0000313" key="3">
    <source>
        <dbReference type="Ensembl" id="ENSACLP00000028774.2"/>
    </source>
</evidence>
<dbReference type="GO" id="GO:0005856">
    <property type="term" value="C:cytoskeleton"/>
    <property type="evidence" value="ECO:0007669"/>
    <property type="project" value="TreeGrafter"/>
</dbReference>
<dbReference type="InterPro" id="IPR018980">
    <property type="entry name" value="FERM_PH-like_C"/>
</dbReference>
<dbReference type="STRING" id="8154.ENSACLP00000028774"/>
<sequence>MVTQQQTQRNQRRRRADFDKGPEEERKRRISSRTMACFRGNREEFYGEVLLLDNRKLTLTVEQGIKRSSKAVSILQLVFVELGVVEVEFFGLKFCDNWQQTLWLDPSKTLSQHKELAGPPYIFYFGVKFYIEDPSKLNEETTRRQFYLQLCQDVRRGRLPCSGHLRAQLCALMLQADRGNQSEDNTSDAEETQEVQLIRKTLSGVPRSEAQRHFLSVCSSLQMYGVSLFAAYGENHTEYFLGPTPVGVVIFKNKELVGKYLWQRIIKLHYKDEKFELRVSGRNGSATSFFFQTSDCRSCKHLWKCCVEHHTFFRMSEINLLTHKLNHNSFTCSKTPSLRLLKNGIDNKTASADVCVRATRQANHKPSCSSELITKHSALPAVQRGSEGRAKPDHAKPSAPWENNTNIGLFNPKFCPNTNKDEQVPGRPQRRSRSLDGDRPIREQRRRSHSRGNTSSGSESEKMSSNSERCRRRPPKCSRHSDHGPDTTSCHHRRRHTQSHSPDNQIWKHIQKELVEPPSLIDRQMEDIPYKEVRVLGEPVRMRRSRWTRRHQRWVSASDLRPAGGADTQHAEHRRRRRLSSRDRLQRDVRSADCGHRGGRSSTNPPSTLLRVSAQSDPAWRASLRASSSCCRPRRGRPRRWPRPASVRIGD</sequence>
<dbReference type="Gene3D" id="2.30.29.30">
    <property type="entry name" value="Pleckstrin-homology domain (PH domain)/Phosphotyrosine-binding domain (PTB)"/>
    <property type="match status" value="1"/>
</dbReference>
<protein>
    <recommendedName>
        <fullName evidence="2">FERM domain-containing protein</fullName>
    </recommendedName>
</protein>
<dbReference type="GO" id="GO:0031032">
    <property type="term" value="P:actomyosin structure organization"/>
    <property type="evidence" value="ECO:0007669"/>
    <property type="project" value="TreeGrafter"/>
</dbReference>
<dbReference type="FunFam" id="2.30.29.30:FF:000002">
    <property type="entry name" value="Band 4.1-like protein 5 isoform 1"/>
    <property type="match status" value="1"/>
</dbReference>